<reference evidence="3" key="1">
    <citation type="journal article" date="2019" name="Int. J. Syst. Evol. Microbiol.">
        <title>The Global Catalogue of Microorganisms (GCM) 10K type strain sequencing project: providing services to taxonomists for standard genome sequencing and annotation.</title>
        <authorList>
            <consortium name="The Broad Institute Genomics Platform"/>
            <consortium name="The Broad Institute Genome Sequencing Center for Infectious Disease"/>
            <person name="Wu L."/>
            <person name="Ma J."/>
        </authorList>
    </citation>
    <scope>NUCLEOTIDE SEQUENCE [LARGE SCALE GENOMIC DNA]</scope>
    <source>
        <strain evidence="3">CCUG 66188</strain>
    </source>
</reference>
<dbReference type="Proteomes" id="UP001596353">
    <property type="component" value="Unassembled WGS sequence"/>
</dbReference>
<protein>
    <submittedName>
        <fullName evidence="2">DUF6473 family protein</fullName>
    </submittedName>
</protein>
<proteinExistence type="predicted"/>
<dbReference type="EMBL" id="JBHSWG010000001">
    <property type="protein sequence ID" value="MFC6758729.1"/>
    <property type="molecule type" value="Genomic_DNA"/>
</dbReference>
<dbReference type="InterPro" id="IPR045524">
    <property type="entry name" value="DUF6473"/>
</dbReference>
<dbReference type="Pfam" id="PF20078">
    <property type="entry name" value="DUF6473"/>
    <property type="match status" value="1"/>
</dbReference>
<keyword evidence="3" id="KW-1185">Reference proteome</keyword>
<name>A0ABW2B152_9RHOB</name>
<evidence type="ECO:0000313" key="2">
    <source>
        <dbReference type="EMBL" id="MFC6758729.1"/>
    </source>
</evidence>
<sequence>MTYDVLGPGALDYQPCRYASSKLMFRGPQRNLQEPYIAFLGGTKTYGRFIERPFPALVEEGLRKPCVNFGLPNAGIDAFTLDPFVIDAAARADAVVVQVMGAQNMSNRFYTVHPRRNDRFVGPSPLLQTIYPEVDFADFHFTRHMLGHLHQVSPERFAAVRRELQRAWVARMKLLLGHAGRKCVLLWFSDHAPAEDDGEGMERCGAGPLFITRMMLEQVAADATDLVEVVASAAAVQKGTEGMIFSPLEEMAAAQMLGPQAHEECAARLIGKMGSL</sequence>
<gene>
    <name evidence="2" type="ORF">ACFQFQ_03170</name>
</gene>
<evidence type="ECO:0000313" key="3">
    <source>
        <dbReference type="Proteomes" id="UP001596353"/>
    </source>
</evidence>
<organism evidence="2 3">
    <name type="scientific">Sulfitobacter porphyrae</name>
    <dbReference type="NCBI Taxonomy" id="1246864"/>
    <lineage>
        <taxon>Bacteria</taxon>
        <taxon>Pseudomonadati</taxon>
        <taxon>Pseudomonadota</taxon>
        <taxon>Alphaproteobacteria</taxon>
        <taxon>Rhodobacterales</taxon>
        <taxon>Roseobacteraceae</taxon>
        <taxon>Sulfitobacter</taxon>
    </lineage>
</organism>
<evidence type="ECO:0000259" key="1">
    <source>
        <dbReference type="Pfam" id="PF20078"/>
    </source>
</evidence>
<accession>A0ABW2B152</accession>
<feature type="domain" description="DUF6473" evidence="1">
    <location>
        <begin position="1"/>
        <end position="273"/>
    </location>
</feature>
<comment type="caution">
    <text evidence="2">The sequence shown here is derived from an EMBL/GenBank/DDBJ whole genome shotgun (WGS) entry which is preliminary data.</text>
</comment>